<evidence type="ECO:0000256" key="1">
    <source>
        <dbReference type="SAM" id="MobiDB-lite"/>
    </source>
</evidence>
<feature type="region of interest" description="Disordered" evidence="1">
    <location>
        <begin position="1"/>
        <end position="37"/>
    </location>
</feature>
<proteinExistence type="predicted"/>
<feature type="compositionally biased region" description="Basic and acidic residues" evidence="1">
    <location>
        <begin position="1"/>
        <end position="10"/>
    </location>
</feature>
<comment type="caution">
    <text evidence="2">The sequence shown here is derived from an EMBL/GenBank/DDBJ whole genome shotgun (WGS) entry which is preliminary data.</text>
</comment>
<dbReference type="EMBL" id="JARAKH010000009">
    <property type="protein sequence ID" value="KAK8401254.1"/>
    <property type="molecule type" value="Genomic_DNA"/>
</dbReference>
<reference evidence="2 3" key="1">
    <citation type="submission" date="2023-03" db="EMBL/GenBank/DDBJ databases">
        <title>High-quality genome of Scylla paramamosain provides insights in environmental adaptation.</title>
        <authorList>
            <person name="Zhang L."/>
        </authorList>
    </citation>
    <scope>NUCLEOTIDE SEQUENCE [LARGE SCALE GENOMIC DNA]</scope>
    <source>
        <strain evidence="2">LZ_2023a</strain>
        <tissue evidence="2">Muscle</tissue>
    </source>
</reference>
<dbReference type="Proteomes" id="UP001487740">
    <property type="component" value="Unassembled WGS sequence"/>
</dbReference>
<evidence type="ECO:0000313" key="2">
    <source>
        <dbReference type="EMBL" id="KAK8401254.1"/>
    </source>
</evidence>
<evidence type="ECO:0000313" key="3">
    <source>
        <dbReference type="Proteomes" id="UP001487740"/>
    </source>
</evidence>
<sequence>MKRAVKDKSTGNRAAGNEIKGGKPHKPTTSNLPTTHRMERWIDEQDANCLKNMHLLDTGWNQTQKKAQKGVACGGTQHRTR</sequence>
<keyword evidence="3" id="KW-1185">Reference proteome</keyword>
<gene>
    <name evidence="2" type="ORF">O3P69_002785</name>
</gene>
<name>A0AAW0UM91_SCYPA</name>
<protein>
    <submittedName>
        <fullName evidence="2">Uncharacterized protein</fullName>
    </submittedName>
</protein>
<accession>A0AAW0UM91</accession>
<organism evidence="2 3">
    <name type="scientific">Scylla paramamosain</name>
    <name type="common">Mud crab</name>
    <dbReference type="NCBI Taxonomy" id="85552"/>
    <lineage>
        <taxon>Eukaryota</taxon>
        <taxon>Metazoa</taxon>
        <taxon>Ecdysozoa</taxon>
        <taxon>Arthropoda</taxon>
        <taxon>Crustacea</taxon>
        <taxon>Multicrustacea</taxon>
        <taxon>Malacostraca</taxon>
        <taxon>Eumalacostraca</taxon>
        <taxon>Eucarida</taxon>
        <taxon>Decapoda</taxon>
        <taxon>Pleocyemata</taxon>
        <taxon>Brachyura</taxon>
        <taxon>Eubrachyura</taxon>
        <taxon>Portunoidea</taxon>
        <taxon>Portunidae</taxon>
        <taxon>Portuninae</taxon>
        <taxon>Scylla</taxon>
    </lineage>
</organism>
<dbReference type="AlphaFoldDB" id="A0AAW0UM91"/>